<organism evidence="7 8">
    <name type="scientific">Laodelphax striatellus</name>
    <name type="common">Small brown planthopper</name>
    <name type="synonym">Delphax striatella</name>
    <dbReference type="NCBI Taxonomy" id="195883"/>
    <lineage>
        <taxon>Eukaryota</taxon>
        <taxon>Metazoa</taxon>
        <taxon>Ecdysozoa</taxon>
        <taxon>Arthropoda</taxon>
        <taxon>Hexapoda</taxon>
        <taxon>Insecta</taxon>
        <taxon>Pterygota</taxon>
        <taxon>Neoptera</taxon>
        <taxon>Paraneoptera</taxon>
        <taxon>Hemiptera</taxon>
        <taxon>Auchenorrhyncha</taxon>
        <taxon>Fulgoroidea</taxon>
        <taxon>Delphacidae</taxon>
        <taxon>Criomorphinae</taxon>
        <taxon>Laodelphax</taxon>
    </lineage>
</organism>
<dbReference type="AlphaFoldDB" id="A0A482X7I3"/>
<dbReference type="OrthoDB" id="21458at2759"/>
<proteinExistence type="inferred from homology"/>
<feature type="transmembrane region" description="Helical" evidence="6">
    <location>
        <begin position="441"/>
        <end position="461"/>
    </location>
</feature>
<accession>A0A482X7I3</accession>
<sequence>MGRSVICEEKLLGDLIKLSKTNGFTSGLILGQSSGAKDFVVHLARTPLQLTIEPDAKDNSSLKETPKTWNNVTDIEEKELVEHAKQVTWMLPGGMWVLGIFTIGPGDLFNEALAPSKLKSVLTKLTKCLSVDNYKYGNSPSTEKLAFHLNSDSKKYSCRCLDLSQPQASQTFRPVDWKFQSNCTKWLQVDCHYDFEQLSPHLITDSNSTPMVKKLLKEILDQSSIMISKAVCTIDGEIRNGTDSLEVTDKKKKGKTSGNKSTKEEKTFEVNLYFQNEEVPNISDSLQVVDTTGELRCVGSLSCRVYLHQKASVEEAVKAIKEDIIRSLSSRLEMHWDSLVEDEVESPDELVVLHEPPRRVLIPLPYCKVAFSDYLFPGEDASETLDSLQLLLGLKLNESSLLKDFEGQSDPNQYYELNRHSSSYERNKPRILKDSQVNSQLIITGMIIAALILFTSVLIQLTGWPLSIFRS</sequence>
<dbReference type="Proteomes" id="UP000291343">
    <property type="component" value="Unassembled WGS sequence"/>
</dbReference>
<dbReference type="Pfam" id="PF14778">
    <property type="entry name" value="ODR4-like"/>
    <property type="match status" value="1"/>
</dbReference>
<dbReference type="FunCoup" id="A0A482X7I3">
    <property type="interactions" value="1181"/>
</dbReference>
<evidence type="ECO:0000256" key="5">
    <source>
        <dbReference type="ARBA" id="ARBA00023136"/>
    </source>
</evidence>
<dbReference type="InParanoid" id="A0A482X7I3"/>
<comment type="caution">
    <text evidence="7">The sequence shown here is derived from an EMBL/GenBank/DDBJ whole genome shotgun (WGS) entry which is preliminary data.</text>
</comment>
<dbReference type="GO" id="GO:0016020">
    <property type="term" value="C:membrane"/>
    <property type="evidence" value="ECO:0007669"/>
    <property type="project" value="UniProtKB-SubCell"/>
</dbReference>
<evidence type="ECO:0000256" key="3">
    <source>
        <dbReference type="ARBA" id="ARBA00022692"/>
    </source>
</evidence>
<comment type="subcellular location">
    <subcellularLocation>
        <location evidence="1">Membrane</location>
    </subcellularLocation>
</comment>
<keyword evidence="8" id="KW-1185">Reference proteome</keyword>
<evidence type="ECO:0000313" key="7">
    <source>
        <dbReference type="EMBL" id="RZF41642.1"/>
    </source>
</evidence>
<keyword evidence="5 6" id="KW-0472">Membrane</keyword>
<evidence type="ECO:0000313" key="8">
    <source>
        <dbReference type="Proteomes" id="UP000291343"/>
    </source>
</evidence>
<dbReference type="GO" id="GO:0012505">
    <property type="term" value="C:endomembrane system"/>
    <property type="evidence" value="ECO:0007669"/>
    <property type="project" value="TreeGrafter"/>
</dbReference>
<dbReference type="GO" id="GO:0008104">
    <property type="term" value="P:intracellular protein localization"/>
    <property type="evidence" value="ECO:0007669"/>
    <property type="project" value="TreeGrafter"/>
</dbReference>
<dbReference type="EMBL" id="QKKF02016632">
    <property type="protein sequence ID" value="RZF41642.1"/>
    <property type="molecule type" value="Genomic_DNA"/>
</dbReference>
<evidence type="ECO:0000256" key="6">
    <source>
        <dbReference type="SAM" id="Phobius"/>
    </source>
</evidence>
<evidence type="ECO:0000256" key="1">
    <source>
        <dbReference type="ARBA" id="ARBA00004370"/>
    </source>
</evidence>
<keyword evidence="4 6" id="KW-1133">Transmembrane helix</keyword>
<dbReference type="PANTHER" id="PTHR33966">
    <property type="entry name" value="PROTEIN ODR-4 HOMOLOG"/>
    <property type="match status" value="1"/>
</dbReference>
<comment type="similarity">
    <text evidence="2">Belongs to the ODR-4 family.</text>
</comment>
<reference evidence="7 8" key="1">
    <citation type="journal article" date="2017" name="Gigascience">
        <title>Genome sequence of the small brown planthopper, Laodelphax striatellus.</title>
        <authorList>
            <person name="Zhu J."/>
            <person name="Jiang F."/>
            <person name="Wang X."/>
            <person name="Yang P."/>
            <person name="Bao Y."/>
            <person name="Zhao W."/>
            <person name="Wang W."/>
            <person name="Lu H."/>
            <person name="Wang Q."/>
            <person name="Cui N."/>
            <person name="Li J."/>
            <person name="Chen X."/>
            <person name="Luo L."/>
            <person name="Yu J."/>
            <person name="Kang L."/>
            <person name="Cui F."/>
        </authorList>
    </citation>
    <scope>NUCLEOTIDE SEQUENCE [LARGE SCALE GENOMIC DNA]</scope>
    <source>
        <strain evidence="7">Lst14</strain>
    </source>
</reference>
<dbReference type="PANTHER" id="PTHR33966:SF1">
    <property type="entry name" value="PROTEIN ODR-4 HOMOLOG"/>
    <property type="match status" value="1"/>
</dbReference>
<name>A0A482X7I3_LAOST</name>
<protein>
    <recommendedName>
        <fullName evidence="9">Protein odr-4 homolog</fullName>
    </recommendedName>
</protein>
<dbReference type="SMR" id="A0A482X7I3"/>
<evidence type="ECO:0000256" key="4">
    <source>
        <dbReference type="ARBA" id="ARBA00022989"/>
    </source>
</evidence>
<evidence type="ECO:0008006" key="9">
    <source>
        <dbReference type="Google" id="ProtNLM"/>
    </source>
</evidence>
<evidence type="ECO:0000256" key="2">
    <source>
        <dbReference type="ARBA" id="ARBA00010131"/>
    </source>
</evidence>
<dbReference type="InterPro" id="IPR029454">
    <property type="entry name" value="ODR-4-like"/>
</dbReference>
<gene>
    <name evidence="7" type="ORF">LSTR_LSTR008077</name>
</gene>
<keyword evidence="3 6" id="KW-0812">Transmembrane</keyword>
<dbReference type="STRING" id="195883.A0A482X7I3"/>